<evidence type="ECO:0000313" key="1">
    <source>
        <dbReference type="EMBL" id="TFK72793.1"/>
    </source>
</evidence>
<protein>
    <submittedName>
        <fullName evidence="1">Uncharacterized protein</fullName>
    </submittedName>
</protein>
<name>A0ACD3B3Z5_9AGAR</name>
<keyword evidence="2" id="KW-1185">Reference proteome</keyword>
<dbReference type="EMBL" id="ML208281">
    <property type="protein sequence ID" value="TFK72793.1"/>
    <property type="molecule type" value="Genomic_DNA"/>
</dbReference>
<organism evidence="1 2">
    <name type="scientific">Pluteus cervinus</name>
    <dbReference type="NCBI Taxonomy" id="181527"/>
    <lineage>
        <taxon>Eukaryota</taxon>
        <taxon>Fungi</taxon>
        <taxon>Dikarya</taxon>
        <taxon>Basidiomycota</taxon>
        <taxon>Agaricomycotina</taxon>
        <taxon>Agaricomycetes</taxon>
        <taxon>Agaricomycetidae</taxon>
        <taxon>Agaricales</taxon>
        <taxon>Pluteineae</taxon>
        <taxon>Pluteaceae</taxon>
        <taxon>Pluteus</taxon>
    </lineage>
</organism>
<dbReference type="Proteomes" id="UP000308600">
    <property type="component" value="Unassembled WGS sequence"/>
</dbReference>
<sequence>MATNYTTEVNGQASINIGAVQVNAPFGTFTTIANQTTLVQNVPKLELVVTGISLDFQDGSDASASHFAKIWSVVDGQHGNTPIFEGWGERHGTQEKWNMVLGLPIEQVLWLKFWGPSSFLGDFYICLLDVLTFCADNPVGGTVLFEHPMNLRMSIHLDENTLHNLLDQIIPGPSLTQALLQTKPVVALLVQMLSPSPSLSKLFSQAQESLHFQELFTRKVFDLVVDMNSIHSSLCEIQKVEIQQSVQDDLSRVSNFAKNVLFKLWNHTKLAVQDQIRDNYQDSSFYTTLTNIQEVKRNLETKTFYRLKEYEEILEKLQHAAGRFEFECLPDTRVEILAGLLNWANNGAHTMLWLSGGAGTGKSTIAASFAKQLPGAQLAGYHTCRRGSQTLESAVLLVQNLCYQLANVYQPFKVKVSQEIITEKLFTTKEFQIKDLFKLLFYDPISRLGHSIYTGTALVLVIDALDECGSENNRIDILKGLHDLSLCCNWIKIFITSRPNHEIENFIQQHRVSKQNLTPEQSVGDVDLFMKHRLGGIPDIVEDIAQLIEYAAGLFIWAQTACNYIMKKFNKVLAVKQIFKGHPEHEAPVNLYYLYTIVLEDAIGGDPDNVQVYNRVMSAILLAAEAIDENTILELTSTVEFGKSVLKEVLNRLGPILYVGQDGKYYVLHPSFRDYATGNNYSRHFYIPAENHLTLLKGALNVMEEELTFNICNLETSYKLNTEVVNLSEKIKNKISGALKYSSVYWPYHILQNNSTSDICKTDLTKFCKSVKILYWIEVLSLLGNVRRAILDVTKVESLLLVKSKGLYEELEDICSFLSKFEYCISESTPHLYVSALALAPGGHIVSGSYDKTVRIWNAQTGMQVDQPLQGHTEGMTSASFSPDSRHIVSGSHDKTVRIWNAQTGMQVGQPLQGHTNWVTSVSFSPDGRHIVSGSHDKTVRIWNAQTGMQVGQPLQGHTDWVTSVSFSPDSRHIVSGSHDKTVRIWDAQMAMQVGQPLQAHPLAMTPVPFSPEGRDMGSGSCDQTQRTWSNSIILPSSPHSYLPFQYTSPSSSFLQDGWYQVNNMKLLWIPPIYRETALSGELLCIPTNPQRQTLYLNWNTFVHGDQWHHIHTLS</sequence>
<reference evidence="1 2" key="1">
    <citation type="journal article" date="2019" name="Nat. Ecol. Evol.">
        <title>Megaphylogeny resolves global patterns of mushroom evolution.</title>
        <authorList>
            <person name="Varga T."/>
            <person name="Krizsan K."/>
            <person name="Foldi C."/>
            <person name="Dima B."/>
            <person name="Sanchez-Garcia M."/>
            <person name="Sanchez-Ramirez S."/>
            <person name="Szollosi G.J."/>
            <person name="Szarkandi J.G."/>
            <person name="Papp V."/>
            <person name="Albert L."/>
            <person name="Andreopoulos W."/>
            <person name="Angelini C."/>
            <person name="Antonin V."/>
            <person name="Barry K.W."/>
            <person name="Bougher N.L."/>
            <person name="Buchanan P."/>
            <person name="Buyck B."/>
            <person name="Bense V."/>
            <person name="Catcheside P."/>
            <person name="Chovatia M."/>
            <person name="Cooper J."/>
            <person name="Damon W."/>
            <person name="Desjardin D."/>
            <person name="Finy P."/>
            <person name="Geml J."/>
            <person name="Haridas S."/>
            <person name="Hughes K."/>
            <person name="Justo A."/>
            <person name="Karasinski D."/>
            <person name="Kautmanova I."/>
            <person name="Kiss B."/>
            <person name="Kocsube S."/>
            <person name="Kotiranta H."/>
            <person name="LaButti K.M."/>
            <person name="Lechner B.E."/>
            <person name="Liimatainen K."/>
            <person name="Lipzen A."/>
            <person name="Lukacs Z."/>
            <person name="Mihaltcheva S."/>
            <person name="Morgado L.N."/>
            <person name="Niskanen T."/>
            <person name="Noordeloos M.E."/>
            <person name="Ohm R.A."/>
            <person name="Ortiz-Santana B."/>
            <person name="Ovrebo C."/>
            <person name="Racz N."/>
            <person name="Riley R."/>
            <person name="Savchenko A."/>
            <person name="Shiryaev A."/>
            <person name="Soop K."/>
            <person name="Spirin V."/>
            <person name="Szebenyi C."/>
            <person name="Tomsovsky M."/>
            <person name="Tulloss R.E."/>
            <person name="Uehling J."/>
            <person name="Grigoriev I.V."/>
            <person name="Vagvolgyi C."/>
            <person name="Papp T."/>
            <person name="Martin F.M."/>
            <person name="Miettinen O."/>
            <person name="Hibbett D.S."/>
            <person name="Nagy L.G."/>
        </authorList>
    </citation>
    <scope>NUCLEOTIDE SEQUENCE [LARGE SCALE GENOMIC DNA]</scope>
    <source>
        <strain evidence="1 2">NL-1719</strain>
    </source>
</reference>
<proteinExistence type="predicted"/>
<evidence type="ECO:0000313" key="2">
    <source>
        <dbReference type="Proteomes" id="UP000308600"/>
    </source>
</evidence>
<gene>
    <name evidence="1" type="ORF">BDN72DRAFT_926049</name>
</gene>
<accession>A0ACD3B3Z5</accession>